<protein>
    <submittedName>
        <fullName evidence="2">Myo-inositol 2-dehydrogenase</fullName>
        <ecNumber evidence="2">1.1.1.18</ecNumber>
    </submittedName>
</protein>
<feature type="compositionally biased region" description="Basic residues" evidence="1">
    <location>
        <begin position="98"/>
        <end position="108"/>
    </location>
</feature>
<proteinExistence type="predicted"/>
<feature type="compositionally biased region" description="Basic residues" evidence="1">
    <location>
        <begin position="47"/>
        <end position="72"/>
    </location>
</feature>
<feature type="compositionally biased region" description="Low complexity" evidence="1">
    <location>
        <begin position="115"/>
        <end position="124"/>
    </location>
</feature>
<evidence type="ECO:0000256" key="1">
    <source>
        <dbReference type="SAM" id="MobiDB-lite"/>
    </source>
</evidence>
<keyword evidence="2" id="KW-0560">Oxidoreductase</keyword>
<feature type="compositionally biased region" description="Basic residues" evidence="1">
    <location>
        <begin position="202"/>
        <end position="219"/>
    </location>
</feature>
<dbReference type="GO" id="GO:0050112">
    <property type="term" value="F:inositol 2-dehydrogenase (NAD+) activity"/>
    <property type="evidence" value="ECO:0007669"/>
    <property type="project" value="UniProtKB-EC"/>
</dbReference>
<dbReference type="AlphaFoldDB" id="A0A6J4TF40"/>
<organism evidence="2">
    <name type="scientific">uncultured Thermoleophilia bacterium</name>
    <dbReference type="NCBI Taxonomy" id="1497501"/>
    <lineage>
        <taxon>Bacteria</taxon>
        <taxon>Bacillati</taxon>
        <taxon>Actinomycetota</taxon>
        <taxon>Thermoleophilia</taxon>
        <taxon>environmental samples</taxon>
    </lineage>
</organism>
<dbReference type="EMBL" id="CADCWC010000039">
    <property type="protein sequence ID" value="CAA9521524.1"/>
    <property type="molecule type" value="Genomic_DNA"/>
</dbReference>
<feature type="compositionally biased region" description="Gly residues" evidence="1">
    <location>
        <begin position="31"/>
        <end position="46"/>
    </location>
</feature>
<feature type="compositionally biased region" description="Low complexity" evidence="1">
    <location>
        <begin position="249"/>
        <end position="259"/>
    </location>
</feature>
<name>A0A6J4TF40_9ACTN</name>
<dbReference type="EC" id="1.1.1.18" evidence="2"/>
<gene>
    <name evidence="2" type="ORF">AVDCRST_MAG79-230</name>
</gene>
<feature type="non-terminal residue" evidence="2">
    <location>
        <position position="331"/>
    </location>
</feature>
<feature type="compositionally biased region" description="Basic residues" evidence="1">
    <location>
        <begin position="125"/>
        <end position="135"/>
    </location>
</feature>
<evidence type="ECO:0000313" key="2">
    <source>
        <dbReference type="EMBL" id="CAA9521524.1"/>
    </source>
</evidence>
<feature type="compositionally biased region" description="Basic residues" evidence="1">
    <location>
        <begin position="157"/>
        <end position="175"/>
    </location>
</feature>
<accession>A0A6J4TF40</accession>
<feature type="non-terminal residue" evidence="2">
    <location>
        <position position="1"/>
    </location>
</feature>
<sequence>ARRTGGRGADRGLPRPRPGRHRRRGPRVGGRRGPGQGSRRGGVHGGRVGRGRRRARRAGRRRARHRRGHARPRGADPPRPRRPPAVLLREADRPRPRDHGRRRRARRPDRHDAADGLPAPLRPGLHGRPRGRRVGPPRPALPGPAGGPRPRAAARGLRARVGRHLPRPAHPRLRRPPLADRAGGGRGLRRRIGPRRPDVRALRRRRHGGGGAPARRRRARDPLGHAARPARLRHPDGALRLGGQHRGGARPAHAAPVGGARRGRPDGRLPRLHAPVRRGLPSRARGLRGRRLERRPEPVHGPRRPAGARDRRGRRPLPGRAAPGPDRGGGM</sequence>
<reference evidence="2" key="1">
    <citation type="submission" date="2020-02" db="EMBL/GenBank/DDBJ databases">
        <authorList>
            <person name="Meier V. D."/>
        </authorList>
    </citation>
    <scope>NUCLEOTIDE SEQUENCE</scope>
    <source>
        <strain evidence="2">AVDCRST_MAG79</strain>
    </source>
</reference>
<feature type="compositionally biased region" description="Pro residues" evidence="1">
    <location>
        <begin position="136"/>
        <end position="147"/>
    </location>
</feature>
<feature type="compositionally biased region" description="Basic residues" evidence="1">
    <location>
        <begin position="17"/>
        <end position="30"/>
    </location>
</feature>
<feature type="region of interest" description="Disordered" evidence="1">
    <location>
        <begin position="1"/>
        <end position="331"/>
    </location>
</feature>